<gene>
    <name evidence="4" type="ORF">GC105_12675</name>
</gene>
<reference evidence="4 5" key="1">
    <citation type="submission" date="2019-10" db="EMBL/GenBank/DDBJ databases">
        <title>Alkalibaculum tamaniensis sp.nov., a new alkaliphilic acetogen, isolated on methoxylated aromatics from a mud volcano.</title>
        <authorList>
            <person name="Khomyakova M.A."/>
            <person name="Merkel A.Y."/>
            <person name="Bonch-Osmolovskaya E.A."/>
            <person name="Slobodkin A.I."/>
        </authorList>
    </citation>
    <scope>NUCLEOTIDE SEQUENCE [LARGE SCALE GENOMIC DNA]</scope>
    <source>
        <strain evidence="4 5">M08DMB</strain>
    </source>
</reference>
<evidence type="ECO:0000313" key="4">
    <source>
        <dbReference type="EMBL" id="MPW26643.1"/>
    </source>
</evidence>
<keyword evidence="5" id="KW-1185">Reference proteome</keyword>
<dbReference type="EMBL" id="WHNX01000023">
    <property type="protein sequence ID" value="MPW26643.1"/>
    <property type="molecule type" value="Genomic_DNA"/>
</dbReference>
<feature type="chain" id="PRO_5039632954" evidence="2">
    <location>
        <begin position="24"/>
        <end position="161"/>
    </location>
</feature>
<sequence length="161" mass="17096">MKKILVLILAGLLILTLVSGCGAKDEDATAKTPETPEVNTPVVPEGPDTAADATDGTYTAEGEADTYGWKHFVELEISEKQITSVNFDYENAEGIMKSEDEAYAASMEATGTTPDVFIPELEAQLLAKQDISAIDGVSGATQSTEHFTVLVKEALGKAENK</sequence>
<dbReference type="Pfam" id="PF04205">
    <property type="entry name" value="FMN_bind"/>
    <property type="match status" value="1"/>
</dbReference>
<feature type="domain" description="FMN-binding" evidence="3">
    <location>
        <begin position="68"/>
        <end position="158"/>
    </location>
</feature>
<comment type="caution">
    <text evidence="4">The sequence shown here is derived from an EMBL/GenBank/DDBJ whole genome shotgun (WGS) entry which is preliminary data.</text>
</comment>
<keyword evidence="2" id="KW-0732">Signal</keyword>
<dbReference type="RefSeq" id="WP_152805345.1">
    <property type="nucleotide sequence ID" value="NZ_WHNX01000023.1"/>
</dbReference>
<dbReference type="GO" id="GO:0010181">
    <property type="term" value="F:FMN binding"/>
    <property type="evidence" value="ECO:0007669"/>
    <property type="project" value="InterPro"/>
</dbReference>
<dbReference type="Gene3D" id="3.90.1010.20">
    <property type="match status" value="1"/>
</dbReference>
<dbReference type="PROSITE" id="PS51257">
    <property type="entry name" value="PROKAR_LIPOPROTEIN"/>
    <property type="match status" value="1"/>
</dbReference>
<evidence type="ECO:0000256" key="1">
    <source>
        <dbReference type="SAM" id="MobiDB-lite"/>
    </source>
</evidence>
<dbReference type="GO" id="GO:0016020">
    <property type="term" value="C:membrane"/>
    <property type="evidence" value="ECO:0007669"/>
    <property type="project" value="InterPro"/>
</dbReference>
<organism evidence="4 5">
    <name type="scientific">Alkalibaculum sporogenes</name>
    <dbReference type="NCBI Taxonomy" id="2655001"/>
    <lineage>
        <taxon>Bacteria</taxon>
        <taxon>Bacillati</taxon>
        <taxon>Bacillota</taxon>
        <taxon>Clostridia</taxon>
        <taxon>Eubacteriales</taxon>
        <taxon>Eubacteriaceae</taxon>
        <taxon>Alkalibaculum</taxon>
    </lineage>
</organism>
<evidence type="ECO:0000259" key="3">
    <source>
        <dbReference type="SMART" id="SM00900"/>
    </source>
</evidence>
<dbReference type="Proteomes" id="UP000440004">
    <property type="component" value="Unassembled WGS sequence"/>
</dbReference>
<feature type="region of interest" description="Disordered" evidence="1">
    <location>
        <begin position="25"/>
        <end position="58"/>
    </location>
</feature>
<accession>A0A6A7KCA4</accession>
<proteinExistence type="predicted"/>
<evidence type="ECO:0000256" key="2">
    <source>
        <dbReference type="SAM" id="SignalP"/>
    </source>
</evidence>
<dbReference type="AlphaFoldDB" id="A0A6A7KCA4"/>
<evidence type="ECO:0000313" key="5">
    <source>
        <dbReference type="Proteomes" id="UP000440004"/>
    </source>
</evidence>
<feature type="signal peptide" evidence="2">
    <location>
        <begin position="1"/>
        <end position="23"/>
    </location>
</feature>
<feature type="compositionally biased region" description="Low complexity" evidence="1">
    <location>
        <begin position="32"/>
        <end position="58"/>
    </location>
</feature>
<name>A0A6A7KCA4_9FIRM</name>
<dbReference type="InterPro" id="IPR007329">
    <property type="entry name" value="FMN-bd"/>
</dbReference>
<protein>
    <submittedName>
        <fullName evidence="4">FMN-binding protein</fullName>
    </submittedName>
</protein>
<dbReference type="SMART" id="SM00900">
    <property type="entry name" value="FMN_bind"/>
    <property type="match status" value="1"/>
</dbReference>